<evidence type="ECO:0000313" key="9">
    <source>
        <dbReference type="Proteomes" id="UP001500540"/>
    </source>
</evidence>
<dbReference type="Gene3D" id="3.90.79.10">
    <property type="entry name" value="Nucleoside Triphosphate Pyrophosphohydrolase"/>
    <property type="match status" value="2"/>
</dbReference>
<dbReference type="InterPro" id="IPR015797">
    <property type="entry name" value="NUDIX_hydrolase-like_dom_sf"/>
</dbReference>
<dbReference type="EMBL" id="BAABAF010000007">
    <property type="protein sequence ID" value="GAA3767781.1"/>
    <property type="molecule type" value="Genomic_DNA"/>
</dbReference>
<comment type="cofactor">
    <cofactor evidence="2">
        <name>Mg(2+)</name>
        <dbReference type="ChEBI" id="CHEBI:18420"/>
    </cofactor>
</comment>
<keyword evidence="3" id="KW-0479">Metal-binding</keyword>
<comment type="cofactor">
    <cofactor evidence="1">
        <name>Mn(2+)</name>
        <dbReference type="ChEBI" id="CHEBI:29035"/>
    </cofactor>
</comment>
<protein>
    <recommendedName>
        <fullName evidence="7">Nudix hydrolase domain-containing protein</fullName>
    </recommendedName>
</protein>
<proteinExistence type="predicted"/>
<dbReference type="InterPro" id="IPR039121">
    <property type="entry name" value="NUDT19"/>
</dbReference>
<dbReference type="Proteomes" id="UP001500540">
    <property type="component" value="Unassembled WGS sequence"/>
</dbReference>
<dbReference type="RefSeq" id="WP_344783180.1">
    <property type="nucleotide sequence ID" value="NZ_BAABAF010000007.1"/>
</dbReference>
<feature type="domain" description="Nudix hydrolase" evidence="7">
    <location>
        <begin position="27"/>
        <end position="183"/>
    </location>
</feature>
<dbReference type="InterPro" id="IPR020476">
    <property type="entry name" value="Nudix_hydrolase"/>
</dbReference>
<gene>
    <name evidence="8" type="ORF">GCM10022240_20240</name>
</gene>
<keyword evidence="5" id="KW-0460">Magnesium</keyword>
<evidence type="ECO:0000256" key="6">
    <source>
        <dbReference type="ARBA" id="ARBA00023211"/>
    </source>
</evidence>
<evidence type="ECO:0000313" key="8">
    <source>
        <dbReference type="EMBL" id="GAA3767781.1"/>
    </source>
</evidence>
<evidence type="ECO:0000259" key="7">
    <source>
        <dbReference type="PROSITE" id="PS51462"/>
    </source>
</evidence>
<dbReference type="PANTHER" id="PTHR12318:SF0">
    <property type="entry name" value="ACYL-COENZYME A DIPHOSPHATASE NUDT19"/>
    <property type="match status" value="1"/>
</dbReference>
<dbReference type="InterPro" id="IPR000086">
    <property type="entry name" value="NUDIX_hydrolase_dom"/>
</dbReference>
<dbReference type="SUPFAM" id="SSF55811">
    <property type="entry name" value="Nudix"/>
    <property type="match status" value="1"/>
</dbReference>
<reference evidence="9" key="1">
    <citation type="journal article" date="2019" name="Int. J. Syst. Evol. Microbiol.">
        <title>The Global Catalogue of Microorganisms (GCM) 10K type strain sequencing project: providing services to taxonomists for standard genome sequencing and annotation.</title>
        <authorList>
            <consortium name="The Broad Institute Genomics Platform"/>
            <consortium name="The Broad Institute Genome Sequencing Center for Infectious Disease"/>
            <person name="Wu L."/>
            <person name="Ma J."/>
        </authorList>
    </citation>
    <scope>NUCLEOTIDE SEQUENCE [LARGE SCALE GENOMIC DNA]</scope>
    <source>
        <strain evidence="9">JCM 16950</strain>
    </source>
</reference>
<dbReference type="PROSITE" id="PS51462">
    <property type="entry name" value="NUDIX"/>
    <property type="match status" value="1"/>
</dbReference>
<accession>A0ABP7GJ81</accession>
<name>A0ABP7GJ81_9MICO</name>
<keyword evidence="6" id="KW-0464">Manganese</keyword>
<evidence type="ECO:0000256" key="4">
    <source>
        <dbReference type="ARBA" id="ARBA00022801"/>
    </source>
</evidence>
<dbReference type="Pfam" id="PF00293">
    <property type="entry name" value="NUDIX"/>
    <property type="match status" value="1"/>
</dbReference>
<dbReference type="PRINTS" id="PR00502">
    <property type="entry name" value="NUDIXFAMILY"/>
</dbReference>
<comment type="caution">
    <text evidence="8">The sequence shown here is derived from an EMBL/GenBank/DDBJ whole genome shotgun (WGS) entry which is preliminary data.</text>
</comment>
<evidence type="ECO:0000256" key="3">
    <source>
        <dbReference type="ARBA" id="ARBA00022723"/>
    </source>
</evidence>
<evidence type="ECO:0000256" key="5">
    <source>
        <dbReference type="ARBA" id="ARBA00022842"/>
    </source>
</evidence>
<evidence type="ECO:0000256" key="1">
    <source>
        <dbReference type="ARBA" id="ARBA00001936"/>
    </source>
</evidence>
<evidence type="ECO:0000256" key="2">
    <source>
        <dbReference type="ARBA" id="ARBA00001946"/>
    </source>
</evidence>
<dbReference type="PANTHER" id="PTHR12318">
    <property type="entry name" value="TESTOSTERONE-REGULATED PROTEIN RP2"/>
    <property type="match status" value="1"/>
</dbReference>
<keyword evidence="9" id="KW-1185">Reference proteome</keyword>
<sequence>MSDSAARGLQDVVRAALADVASDGFDADIPVAGTVVLVREGAGGPEVLMIERPARGSFAGAWVFPGGKIEPGDQVAGAAEVDDARRAAARETVEEVGVVVRAETLVEFSCWEPPQGIPKRIRTWFYLGQVREPAQSAGAADLALSADEVVAAQWARPADVLAGHARGELMLYPPTWVTLNGLAGFADCDTLITAARAGGIRRFATVVRRDEAGPVFLWQPDAAADVAVGLDARGPRNRLHTGALPWRYARSDDASS</sequence>
<keyword evidence="4" id="KW-0378">Hydrolase</keyword>
<organism evidence="8 9">
    <name type="scientific">Microbacterium kribbense</name>
    <dbReference type="NCBI Taxonomy" id="433645"/>
    <lineage>
        <taxon>Bacteria</taxon>
        <taxon>Bacillati</taxon>
        <taxon>Actinomycetota</taxon>
        <taxon>Actinomycetes</taxon>
        <taxon>Micrococcales</taxon>
        <taxon>Microbacteriaceae</taxon>
        <taxon>Microbacterium</taxon>
    </lineage>
</organism>